<reference evidence="4" key="1">
    <citation type="journal article" date="2011" name="Genome Res.">
        <title>Phylogeny-wide analysis of social amoeba genomes highlights ancient origins for complex intercellular communication.</title>
        <authorList>
            <person name="Heidel A.J."/>
            <person name="Lawal H.M."/>
            <person name="Felder M."/>
            <person name="Schilde C."/>
            <person name="Helps N.R."/>
            <person name="Tunggal B."/>
            <person name="Rivero F."/>
            <person name="John U."/>
            <person name="Schleicher M."/>
            <person name="Eichinger L."/>
            <person name="Platzer M."/>
            <person name="Noegel A.A."/>
            <person name="Schaap P."/>
            <person name="Gloeckner G."/>
        </authorList>
    </citation>
    <scope>NUCLEOTIDE SEQUENCE [LARGE SCALE GENOMIC DNA]</scope>
    <source>
        <strain evidence="4">SH3</strain>
    </source>
</reference>
<accession>F4Q3Q6</accession>
<dbReference type="PANTHER" id="PTHR31435:SF9">
    <property type="entry name" value="PROTEIN NATD1"/>
    <property type="match status" value="1"/>
</dbReference>
<dbReference type="Gene3D" id="3.40.630.30">
    <property type="match status" value="1"/>
</dbReference>
<sequence>MSEQSNKSTTPPVNHHPSSSQFSMNFENGDNEFDMHHTFVPTSQRGKGIAEILASGAMNYIRDNNYRAILSCSYLSGRWLTNNPSYAKYVIKAFTKKGSL</sequence>
<name>F4Q3Q6_CACFS</name>
<dbReference type="EMBL" id="GL883021">
    <property type="protein sequence ID" value="EGG16872.1"/>
    <property type="molecule type" value="Genomic_DNA"/>
</dbReference>
<feature type="region of interest" description="Disordered" evidence="1">
    <location>
        <begin position="1"/>
        <end position="38"/>
    </location>
</feature>
<evidence type="ECO:0000256" key="1">
    <source>
        <dbReference type="SAM" id="MobiDB-lite"/>
    </source>
</evidence>
<evidence type="ECO:0000313" key="4">
    <source>
        <dbReference type="Proteomes" id="UP000007797"/>
    </source>
</evidence>
<dbReference type="Proteomes" id="UP000007797">
    <property type="component" value="Unassembled WGS sequence"/>
</dbReference>
<dbReference type="AlphaFoldDB" id="F4Q3Q6"/>
<dbReference type="InterPro" id="IPR031165">
    <property type="entry name" value="GNAT_YJDJ"/>
</dbReference>
<dbReference type="GeneID" id="14868920"/>
<evidence type="ECO:0000313" key="3">
    <source>
        <dbReference type="EMBL" id="EGG16872.1"/>
    </source>
</evidence>
<dbReference type="PROSITE" id="PS51729">
    <property type="entry name" value="GNAT_YJDJ"/>
    <property type="match status" value="1"/>
</dbReference>
<keyword evidence="4" id="KW-1185">Reference proteome</keyword>
<gene>
    <name evidence="3" type="ORF">DFA_07852</name>
</gene>
<protein>
    <recommendedName>
        <fullName evidence="2">N-acetyltransferase domain-containing protein</fullName>
    </recommendedName>
</protein>
<dbReference type="InterPro" id="IPR045057">
    <property type="entry name" value="Gcn5-rel_NAT"/>
</dbReference>
<dbReference type="RefSeq" id="XP_004355346.1">
    <property type="nucleotide sequence ID" value="XM_004355294.1"/>
</dbReference>
<dbReference type="OMA" id="SMDWIAS"/>
<dbReference type="KEGG" id="dfa:DFA_07852"/>
<evidence type="ECO:0000259" key="2">
    <source>
        <dbReference type="PROSITE" id="PS51729"/>
    </source>
</evidence>
<dbReference type="OrthoDB" id="74247at2759"/>
<proteinExistence type="predicted"/>
<feature type="domain" description="N-acetyltransferase" evidence="2">
    <location>
        <begin position="1"/>
        <end position="91"/>
    </location>
</feature>
<organism evidence="3 4">
    <name type="scientific">Cavenderia fasciculata</name>
    <name type="common">Slime mold</name>
    <name type="synonym">Dictyostelium fasciculatum</name>
    <dbReference type="NCBI Taxonomy" id="261658"/>
    <lineage>
        <taxon>Eukaryota</taxon>
        <taxon>Amoebozoa</taxon>
        <taxon>Evosea</taxon>
        <taxon>Eumycetozoa</taxon>
        <taxon>Dictyostelia</taxon>
        <taxon>Acytosteliales</taxon>
        <taxon>Cavenderiaceae</taxon>
        <taxon>Cavenderia</taxon>
    </lineage>
</organism>
<dbReference type="SUPFAM" id="SSF55729">
    <property type="entry name" value="Acyl-CoA N-acyltransferases (Nat)"/>
    <property type="match status" value="1"/>
</dbReference>
<feature type="compositionally biased region" description="Polar residues" evidence="1">
    <location>
        <begin position="1"/>
        <end position="28"/>
    </location>
</feature>
<dbReference type="Pfam" id="PF14542">
    <property type="entry name" value="Acetyltransf_CG"/>
    <property type="match status" value="1"/>
</dbReference>
<dbReference type="InterPro" id="IPR016181">
    <property type="entry name" value="Acyl_CoA_acyltransferase"/>
</dbReference>
<dbReference type="PANTHER" id="PTHR31435">
    <property type="entry name" value="PROTEIN NATD1"/>
    <property type="match status" value="1"/>
</dbReference>